<feature type="signal peptide" evidence="1">
    <location>
        <begin position="1"/>
        <end position="20"/>
    </location>
</feature>
<dbReference type="InterPro" id="IPR015943">
    <property type="entry name" value="WD40/YVTN_repeat-like_dom_sf"/>
</dbReference>
<dbReference type="PANTHER" id="PTHR34512">
    <property type="entry name" value="CELL SURFACE PROTEIN"/>
    <property type="match status" value="1"/>
</dbReference>
<keyword evidence="1" id="KW-0732">Signal</keyword>
<dbReference type="PANTHER" id="PTHR34512:SF30">
    <property type="entry name" value="OUTER MEMBRANE PROTEIN ASSEMBLY FACTOR BAMB"/>
    <property type="match status" value="1"/>
</dbReference>
<organism evidence="3 4">
    <name type="scientific">Mycolicibacterium chitae</name>
    <name type="common">Mycobacterium chitae</name>
    <dbReference type="NCBI Taxonomy" id="1792"/>
    <lineage>
        <taxon>Bacteria</taxon>
        <taxon>Bacillati</taxon>
        <taxon>Actinomycetota</taxon>
        <taxon>Actinomycetes</taxon>
        <taxon>Mycobacteriales</taxon>
        <taxon>Mycobacteriaceae</taxon>
        <taxon>Mycolicibacterium</taxon>
    </lineage>
</organism>
<dbReference type="PROSITE" id="PS51257">
    <property type="entry name" value="PROKAR_LIPOPROTEIN"/>
    <property type="match status" value="1"/>
</dbReference>
<feature type="domain" description="Pyrrolo-quinoline quinone repeat" evidence="2">
    <location>
        <begin position="261"/>
        <end position="402"/>
    </location>
</feature>
<evidence type="ECO:0000259" key="2">
    <source>
        <dbReference type="Pfam" id="PF13360"/>
    </source>
</evidence>
<protein>
    <submittedName>
        <fullName evidence="3">Pyrrolo-quinoline quinone</fullName>
    </submittedName>
</protein>
<name>A0A3S4RNV8_MYCCI</name>
<proteinExistence type="predicted"/>
<feature type="chain" id="PRO_5038785780" evidence="1">
    <location>
        <begin position="21"/>
        <end position="430"/>
    </location>
</feature>
<sequence length="430" mass="45312">MLRRLAALASATLVAAVVLAGCSDSDPWVHATPADGWAAPYADAANSSYSDTAGARDLEATWIRSVKGELGAGVALGAYGYLAANAQTETGCSLMVWENDNNGRQRWCTRLAQGGGFGGPLFDGFDNLYVGQPGAILSFPPTQWIRWRQQVIGMPLTPRLLGNGELLVVTHLGQVLVFDSHRGTVVGNPIDLVDGVDPTDPERGLEDCAPARSRCPVAAPPAFSPQSNIIVVSLWRPGADAATLVGLRYRHGENPLLTREWTSDAVEDGALAAPTMSADGSTVYVNGRDRQLWALNAADGEVKWSVPLDYLAQTPPTVAPDGTIVAGGGPDATLTGIEDTGDEAEIRWRRGDVETLTSASRAGAEVAYTVVRDEGESGLALLVFDPRDGQSVNSYPLPDARGFPVGVAVGNDRRVVAATSAGQVYSFEGR</sequence>
<dbReference type="Proteomes" id="UP000282551">
    <property type="component" value="Chromosome"/>
</dbReference>
<dbReference type="InterPro" id="IPR002372">
    <property type="entry name" value="PQQ_rpt_dom"/>
</dbReference>
<dbReference type="AlphaFoldDB" id="A0A3S4RNV8"/>
<dbReference type="OrthoDB" id="6189277at2"/>
<evidence type="ECO:0000256" key="1">
    <source>
        <dbReference type="SAM" id="SignalP"/>
    </source>
</evidence>
<dbReference type="Pfam" id="PF13360">
    <property type="entry name" value="PQQ_2"/>
    <property type="match status" value="1"/>
</dbReference>
<accession>A0A3S4RNV8</accession>
<evidence type="ECO:0000313" key="3">
    <source>
        <dbReference type="EMBL" id="VEG48818.1"/>
    </source>
</evidence>
<reference evidence="3 4" key="1">
    <citation type="submission" date="2018-12" db="EMBL/GenBank/DDBJ databases">
        <authorList>
            <consortium name="Pathogen Informatics"/>
        </authorList>
    </citation>
    <scope>NUCLEOTIDE SEQUENCE [LARGE SCALE GENOMIC DNA]</scope>
    <source>
        <strain evidence="3 4">NCTC10485</strain>
    </source>
</reference>
<dbReference type="InterPro" id="IPR011047">
    <property type="entry name" value="Quinoprotein_ADH-like_sf"/>
</dbReference>
<dbReference type="EMBL" id="LR134355">
    <property type="protein sequence ID" value="VEG48818.1"/>
    <property type="molecule type" value="Genomic_DNA"/>
</dbReference>
<dbReference type="RefSeq" id="WP_126334566.1">
    <property type="nucleotide sequence ID" value="NZ_AP022604.1"/>
</dbReference>
<keyword evidence="4" id="KW-1185">Reference proteome</keyword>
<evidence type="ECO:0000313" key="4">
    <source>
        <dbReference type="Proteomes" id="UP000282551"/>
    </source>
</evidence>
<gene>
    <name evidence="3" type="ORF">NCTC10485_03120</name>
</gene>
<dbReference type="SUPFAM" id="SSF50998">
    <property type="entry name" value="Quinoprotein alcohol dehydrogenase-like"/>
    <property type="match status" value="1"/>
</dbReference>
<dbReference type="Gene3D" id="2.130.10.10">
    <property type="entry name" value="YVTN repeat-like/Quinoprotein amine dehydrogenase"/>
    <property type="match status" value="1"/>
</dbReference>